<evidence type="ECO:0000313" key="1">
    <source>
        <dbReference type="EMBL" id="SDO51863.1"/>
    </source>
</evidence>
<keyword evidence="2" id="KW-1185">Reference proteome</keyword>
<sequence length="187" mass="20840">MPVVRRQDGRGIGYADERGFDRDGYGVLWSRAPSQPGKGRPRFGQVHSLRQRIAMSGVRCQICGGPADRTRDGVLWLVDARPDHLRPRDEKTAHPPVCRPCAHRSVTACPHLRRAVTALRVRHFAPVGVNGILHRPAGRAAPEPVDVGWFAYDDPRIPWVRAHQLVVRLTGFAPVHLTTPEPRSPET</sequence>
<evidence type="ECO:0000313" key="2">
    <source>
        <dbReference type="Proteomes" id="UP000199341"/>
    </source>
</evidence>
<protein>
    <submittedName>
        <fullName evidence="1">Uncharacterized protein</fullName>
    </submittedName>
</protein>
<reference evidence="1 2" key="1">
    <citation type="submission" date="2016-10" db="EMBL/GenBank/DDBJ databases">
        <authorList>
            <person name="de Groot N.N."/>
        </authorList>
    </citation>
    <scope>NUCLEOTIDE SEQUENCE [LARGE SCALE GENOMIC DNA]</scope>
    <source>
        <strain evidence="1 2">CGMCC 4.2022</strain>
    </source>
</reference>
<dbReference type="AlphaFoldDB" id="A0A1H0K7V8"/>
<accession>A0A1H0K7V8</accession>
<dbReference type="OrthoDB" id="3689934at2"/>
<name>A0A1H0K7V8_9ACTN</name>
<proteinExistence type="predicted"/>
<dbReference type="EMBL" id="FNIE01000010">
    <property type="protein sequence ID" value="SDO51863.1"/>
    <property type="molecule type" value="Genomic_DNA"/>
</dbReference>
<dbReference type="STRING" id="310781.SAMN05216259_110142"/>
<organism evidence="1 2">
    <name type="scientific">Actinacidiphila guanduensis</name>
    <dbReference type="NCBI Taxonomy" id="310781"/>
    <lineage>
        <taxon>Bacteria</taxon>
        <taxon>Bacillati</taxon>
        <taxon>Actinomycetota</taxon>
        <taxon>Actinomycetes</taxon>
        <taxon>Kitasatosporales</taxon>
        <taxon>Streptomycetaceae</taxon>
        <taxon>Actinacidiphila</taxon>
    </lineage>
</organism>
<dbReference type="Proteomes" id="UP000199341">
    <property type="component" value="Unassembled WGS sequence"/>
</dbReference>
<gene>
    <name evidence="1" type="ORF">SAMN05216259_110142</name>
</gene>